<gene>
    <name evidence="1" type="ORF">SAMN02745136_03895</name>
</gene>
<reference evidence="1 2" key="1">
    <citation type="submission" date="2016-11" db="EMBL/GenBank/DDBJ databases">
        <authorList>
            <person name="Jaros S."/>
            <person name="Januszkiewicz K."/>
            <person name="Wedrychowicz H."/>
        </authorList>
    </citation>
    <scope>NUCLEOTIDE SEQUENCE [LARGE SCALE GENOMIC DNA]</scope>
    <source>
        <strain evidence="1 2">DSM 15929</strain>
    </source>
</reference>
<dbReference type="RefSeq" id="WP_073278526.1">
    <property type="nucleotide sequence ID" value="NZ_FRAC01000022.1"/>
</dbReference>
<evidence type="ECO:0000313" key="2">
    <source>
        <dbReference type="Proteomes" id="UP000184386"/>
    </source>
</evidence>
<keyword evidence="2" id="KW-1185">Reference proteome</keyword>
<dbReference type="AlphaFoldDB" id="A0A1M6XA89"/>
<accession>A0A1M6XA89</accession>
<sequence>MSSTDYNKWAEKRVDELIHSQVKKDNCYDEELIREYLIFAQYSRKGDALINFFKENNNDSNLFKVIIKILLDESEDYSNDARYSAAGVIHLFNLEILRKHKKELLYAQKYELINLRPFSDKNIPNWLHEGISSEI</sequence>
<evidence type="ECO:0000313" key="1">
    <source>
        <dbReference type="EMBL" id="SHL02877.1"/>
    </source>
</evidence>
<dbReference type="EMBL" id="FRAC01000022">
    <property type="protein sequence ID" value="SHL02877.1"/>
    <property type="molecule type" value="Genomic_DNA"/>
</dbReference>
<name>A0A1M6XA89_9FIRM</name>
<protein>
    <submittedName>
        <fullName evidence="1">Uncharacterized protein</fullName>
    </submittedName>
</protein>
<dbReference type="OrthoDB" id="3035478at2"/>
<organism evidence="1 2">
    <name type="scientific">Anaerocolumna jejuensis DSM 15929</name>
    <dbReference type="NCBI Taxonomy" id="1121322"/>
    <lineage>
        <taxon>Bacteria</taxon>
        <taxon>Bacillati</taxon>
        <taxon>Bacillota</taxon>
        <taxon>Clostridia</taxon>
        <taxon>Lachnospirales</taxon>
        <taxon>Lachnospiraceae</taxon>
        <taxon>Anaerocolumna</taxon>
    </lineage>
</organism>
<proteinExistence type="predicted"/>
<dbReference type="Proteomes" id="UP000184386">
    <property type="component" value="Unassembled WGS sequence"/>
</dbReference>